<reference evidence="2 3" key="1">
    <citation type="submission" date="2019-05" db="EMBL/GenBank/DDBJ databases">
        <title>Comparative genomics and metabolomics analyses of clavulanic acid producing Streptomyces species provides insight into specialized metabolism and evolution of beta-lactam biosynthetic gene clusters.</title>
        <authorList>
            <person name="Moore M.A."/>
            <person name="Cruz-Morales P."/>
            <person name="Barona Gomez F."/>
            <person name="Kapil T."/>
        </authorList>
    </citation>
    <scope>NUCLEOTIDE SEQUENCE [LARGE SCALE GENOMIC DNA]</scope>
    <source>
        <strain evidence="2 3">NRRL 5741</strain>
    </source>
</reference>
<organism evidence="2 3">
    <name type="scientific">Streptomyces jumonjinensis</name>
    <dbReference type="NCBI Taxonomy" id="1945"/>
    <lineage>
        <taxon>Bacteria</taxon>
        <taxon>Bacillati</taxon>
        <taxon>Actinomycetota</taxon>
        <taxon>Actinomycetes</taxon>
        <taxon>Kitasatosporales</taxon>
        <taxon>Streptomycetaceae</taxon>
        <taxon>Streptomyces</taxon>
    </lineage>
</organism>
<name>A0A646KIT9_STRJU</name>
<keyword evidence="3" id="KW-1185">Reference proteome</keyword>
<dbReference type="AlphaFoldDB" id="A0A646KIT9"/>
<evidence type="ECO:0000313" key="2">
    <source>
        <dbReference type="EMBL" id="MQT01917.1"/>
    </source>
</evidence>
<dbReference type="Gene3D" id="3.40.50.720">
    <property type="entry name" value="NAD(P)-binding Rossmann-like Domain"/>
    <property type="match status" value="1"/>
</dbReference>
<gene>
    <name evidence="2" type="ORF">FF041_17375</name>
</gene>
<dbReference type="OrthoDB" id="9787298at2"/>
<feature type="compositionally biased region" description="Gly residues" evidence="1">
    <location>
        <begin position="53"/>
        <end position="62"/>
    </location>
</feature>
<feature type="region of interest" description="Disordered" evidence="1">
    <location>
        <begin position="32"/>
        <end position="62"/>
    </location>
</feature>
<evidence type="ECO:0000256" key="1">
    <source>
        <dbReference type="SAM" id="MobiDB-lite"/>
    </source>
</evidence>
<accession>A0A646KIT9</accession>
<comment type="caution">
    <text evidence="2">The sequence shown here is derived from an EMBL/GenBank/DDBJ whole genome shotgun (WGS) entry which is preliminary data.</text>
</comment>
<dbReference type="SUPFAM" id="SSF51735">
    <property type="entry name" value="NAD(P)-binding Rossmann-fold domains"/>
    <property type="match status" value="1"/>
</dbReference>
<dbReference type="EMBL" id="VCLA01000141">
    <property type="protein sequence ID" value="MQT01917.1"/>
    <property type="molecule type" value="Genomic_DNA"/>
</dbReference>
<dbReference type="Pfam" id="PF13561">
    <property type="entry name" value="adh_short_C2"/>
    <property type="match status" value="1"/>
</dbReference>
<dbReference type="PRINTS" id="PR00081">
    <property type="entry name" value="GDHRDH"/>
</dbReference>
<protein>
    <submittedName>
        <fullName evidence="2">SDR family oxidoreductase</fullName>
    </submittedName>
</protein>
<dbReference type="RefSeq" id="WP_153523623.1">
    <property type="nucleotide sequence ID" value="NZ_VCLA01000141.1"/>
</dbReference>
<evidence type="ECO:0000313" key="3">
    <source>
        <dbReference type="Proteomes" id="UP000419138"/>
    </source>
</evidence>
<proteinExistence type="predicted"/>
<feature type="region of interest" description="Disordered" evidence="1">
    <location>
        <begin position="158"/>
        <end position="191"/>
    </location>
</feature>
<sequence>MHIAAKSAARRARSGDRASVMVRTCCHPARPGREGGVCGESPRGRRERDAGQGPAGAGCRAGPGGCRGAGAQGYRGPAGAACAGAQRVQGRGGSVVSIGTVLVDHALAGFPASAPAAGKAGAHALTTSRAAELTADGIRFNPVASGTIRTPLHADSGYRARADLRPGPVVRASSRSGNAGQRLARRGRVAS</sequence>
<dbReference type="Proteomes" id="UP000419138">
    <property type="component" value="Unassembled WGS sequence"/>
</dbReference>
<dbReference type="InterPro" id="IPR036291">
    <property type="entry name" value="NAD(P)-bd_dom_sf"/>
</dbReference>
<dbReference type="InterPro" id="IPR002347">
    <property type="entry name" value="SDR_fam"/>
</dbReference>